<evidence type="ECO:0000256" key="1">
    <source>
        <dbReference type="ARBA" id="ARBA00004496"/>
    </source>
</evidence>
<dbReference type="SUPFAM" id="SSF52540">
    <property type="entry name" value="P-loop containing nucleoside triphosphate hydrolases"/>
    <property type="match status" value="1"/>
</dbReference>
<accession>A0A3B0W5A8</accession>
<dbReference type="GO" id="GO:0005524">
    <property type="term" value="F:ATP binding"/>
    <property type="evidence" value="ECO:0007669"/>
    <property type="project" value="UniProtKB-KW"/>
</dbReference>
<keyword evidence="3" id="KW-0963">Cytoplasm</keyword>
<dbReference type="PANTHER" id="PTHR30473:SF1">
    <property type="entry name" value="PHOH-LIKE PROTEIN"/>
    <property type="match status" value="1"/>
</dbReference>
<dbReference type="InterPro" id="IPR051451">
    <property type="entry name" value="PhoH2-like"/>
</dbReference>
<dbReference type="GO" id="GO:0005829">
    <property type="term" value="C:cytosol"/>
    <property type="evidence" value="ECO:0007669"/>
    <property type="project" value="TreeGrafter"/>
</dbReference>
<dbReference type="AlphaFoldDB" id="A0A3B0W5A8"/>
<sequence>MSRKHGRAKRQKNKLQKLDYLSEDNVVIDFHSSPHNDSYSPSLSRKNASPIKKIKPIQAKNKAQDLFMSAIKTHTLIFGLGPAGTGKSYCTAAIAAQTLVAGDVDRIIFTRPAVEAGNSMGFLPGKLDEKFDPYFSAFKSCLISNVGKGVIECAIKNGNISVEPLAYMRGKTYNHAFVVLDEAQNCTPEEIKMFMTRIGKQSTVVINGDLSQKDIRCYSGLHDAITRVHEVKGVYVHEFDYQDIVRSDIVKDIIMCYDDTEKKMQEYCN</sequence>
<dbReference type="PANTHER" id="PTHR30473">
    <property type="entry name" value="PROTEIN PHOH"/>
    <property type="match status" value="1"/>
</dbReference>
<reference evidence="8" key="1">
    <citation type="submission" date="2018-06" db="EMBL/GenBank/DDBJ databases">
        <authorList>
            <person name="Zhirakovskaya E."/>
        </authorList>
    </citation>
    <scope>NUCLEOTIDE SEQUENCE</scope>
</reference>
<comment type="similarity">
    <text evidence="2">Belongs to the PhoH family.</text>
</comment>
<name>A0A3B0W5A8_9ZZZZ</name>
<keyword evidence="4" id="KW-0547">Nucleotide-binding</keyword>
<gene>
    <name evidence="8" type="ORF">MNBD_GAMMA05-963</name>
</gene>
<dbReference type="InterPro" id="IPR027417">
    <property type="entry name" value="P-loop_NTPase"/>
</dbReference>
<comment type="subcellular location">
    <subcellularLocation>
        <location evidence="1">Cytoplasm</location>
    </subcellularLocation>
</comment>
<evidence type="ECO:0000256" key="5">
    <source>
        <dbReference type="ARBA" id="ARBA00022840"/>
    </source>
</evidence>
<feature type="domain" description="PhoH-like protein" evidence="7">
    <location>
        <begin position="57"/>
        <end position="258"/>
    </location>
</feature>
<evidence type="ECO:0000256" key="4">
    <source>
        <dbReference type="ARBA" id="ARBA00022741"/>
    </source>
</evidence>
<evidence type="ECO:0000256" key="2">
    <source>
        <dbReference type="ARBA" id="ARBA00010393"/>
    </source>
</evidence>
<protein>
    <recommendedName>
        <fullName evidence="6">PhoH-like protein</fullName>
    </recommendedName>
</protein>
<proteinExistence type="inferred from homology"/>
<dbReference type="InterPro" id="IPR003714">
    <property type="entry name" value="PhoH"/>
</dbReference>
<evidence type="ECO:0000256" key="3">
    <source>
        <dbReference type="ARBA" id="ARBA00022490"/>
    </source>
</evidence>
<dbReference type="EMBL" id="UOFE01000013">
    <property type="protein sequence ID" value="VAW51085.1"/>
    <property type="molecule type" value="Genomic_DNA"/>
</dbReference>
<organism evidence="8">
    <name type="scientific">hydrothermal vent metagenome</name>
    <dbReference type="NCBI Taxonomy" id="652676"/>
    <lineage>
        <taxon>unclassified sequences</taxon>
        <taxon>metagenomes</taxon>
        <taxon>ecological metagenomes</taxon>
    </lineage>
</organism>
<evidence type="ECO:0000313" key="8">
    <source>
        <dbReference type="EMBL" id="VAW51085.1"/>
    </source>
</evidence>
<evidence type="ECO:0000259" key="7">
    <source>
        <dbReference type="Pfam" id="PF02562"/>
    </source>
</evidence>
<keyword evidence="5" id="KW-0067">ATP-binding</keyword>
<dbReference type="Gene3D" id="3.40.50.300">
    <property type="entry name" value="P-loop containing nucleotide triphosphate hydrolases"/>
    <property type="match status" value="1"/>
</dbReference>
<dbReference type="Pfam" id="PF02562">
    <property type="entry name" value="PhoH"/>
    <property type="match status" value="1"/>
</dbReference>
<evidence type="ECO:0000256" key="6">
    <source>
        <dbReference type="ARBA" id="ARBA00039970"/>
    </source>
</evidence>